<dbReference type="RefSeq" id="WP_268756758.1">
    <property type="nucleotide sequence ID" value="NZ_CP113836.1"/>
</dbReference>
<organism evidence="1 2">
    <name type="scientific">Amycolatopsis cynarae</name>
    <dbReference type="NCBI Taxonomy" id="2995223"/>
    <lineage>
        <taxon>Bacteria</taxon>
        <taxon>Bacillati</taxon>
        <taxon>Actinomycetota</taxon>
        <taxon>Actinomycetes</taxon>
        <taxon>Pseudonocardiales</taxon>
        <taxon>Pseudonocardiaceae</taxon>
        <taxon>Amycolatopsis</taxon>
    </lineage>
</organism>
<gene>
    <name evidence="1" type="ORF">ORV05_02070</name>
</gene>
<reference evidence="1" key="1">
    <citation type="submission" date="2022-11" db="EMBL/GenBank/DDBJ databases">
        <authorList>
            <person name="Mo P."/>
        </authorList>
    </citation>
    <scope>NUCLEOTIDE SEQUENCE</scope>
    <source>
        <strain evidence="1">HUAS 11-8</strain>
    </source>
</reference>
<accession>A0ABY7B2U3</accession>
<keyword evidence="2" id="KW-1185">Reference proteome</keyword>
<dbReference type="EMBL" id="CP113836">
    <property type="protein sequence ID" value="WAL66626.1"/>
    <property type="molecule type" value="Genomic_DNA"/>
</dbReference>
<name>A0ABY7B2U3_9PSEU</name>
<evidence type="ECO:0000313" key="2">
    <source>
        <dbReference type="Proteomes" id="UP001163203"/>
    </source>
</evidence>
<sequence length="76" mass="8428">MISRRSLNEIAESYDQAYEVLNRVAADLEDTSVMISAAGEEFTRLSSDVIDRLNEVIARIGSVRTRLGQVNPDDGQ</sequence>
<proteinExistence type="predicted"/>
<protein>
    <submittedName>
        <fullName evidence="1">Uncharacterized protein</fullName>
    </submittedName>
</protein>
<dbReference type="Proteomes" id="UP001163203">
    <property type="component" value="Chromosome"/>
</dbReference>
<evidence type="ECO:0000313" key="1">
    <source>
        <dbReference type="EMBL" id="WAL66626.1"/>
    </source>
</evidence>